<gene>
    <name evidence="2" type="ordered locus">Mpop_2729</name>
</gene>
<dbReference type="RefSeq" id="WP_012454606.1">
    <property type="nucleotide sequence ID" value="NC_010725.1"/>
</dbReference>
<dbReference type="Proteomes" id="UP000007136">
    <property type="component" value="Chromosome"/>
</dbReference>
<dbReference type="EMBL" id="CP001029">
    <property type="protein sequence ID" value="ACB80884.1"/>
    <property type="molecule type" value="Genomic_DNA"/>
</dbReference>
<dbReference type="STRING" id="441620.Mpop_2729"/>
<feature type="domain" description="HTH cro/C1-type" evidence="1">
    <location>
        <begin position="16"/>
        <end position="70"/>
    </location>
</feature>
<dbReference type="PROSITE" id="PS50943">
    <property type="entry name" value="HTH_CROC1"/>
    <property type="match status" value="1"/>
</dbReference>
<dbReference type="InterPro" id="IPR001387">
    <property type="entry name" value="Cro/C1-type_HTH"/>
</dbReference>
<proteinExistence type="predicted"/>
<dbReference type="GO" id="GO:0003677">
    <property type="term" value="F:DNA binding"/>
    <property type="evidence" value="ECO:0007669"/>
    <property type="project" value="InterPro"/>
</dbReference>
<dbReference type="CDD" id="cd00093">
    <property type="entry name" value="HTH_XRE"/>
    <property type="match status" value="1"/>
</dbReference>
<dbReference type="SMART" id="SM00530">
    <property type="entry name" value="HTH_XRE"/>
    <property type="match status" value="1"/>
</dbReference>
<dbReference type="OrthoDB" id="9814751at2"/>
<name>B1ZD15_METPB</name>
<dbReference type="HOGENOM" id="CLU_2082057_0_0_5"/>
<accession>B1ZD15</accession>
<dbReference type="InterPro" id="IPR010982">
    <property type="entry name" value="Lambda_DNA-bd_dom_sf"/>
</dbReference>
<evidence type="ECO:0000259" key="1">
    <source>
        <dbReference type="PROSITE" id="PS50943"/>
    </source>
</evidence>
<evidence type="ECO:0000313" key="3">
    <source>
        <dbReference type="Proteomes" id="UP000007136"/>
    </source>
</evidence>
<dbReference type="Pfam" id="PF13560">
    <property type="entry name" value="HTH_31"/>
    <property type="match status" value="1"/>
</dbReference>
<dbReference type="SUPFAM" id="SSF47413">
    <property type="entry name" value="lambda repressor-like DNA-binding domains"/>
    <property type="match status" value="1"/>
</dbReference>
<organism evidence="2 3">
    <name type="scientific">Methylorubrum populi (strain ATCC BAA-705 / NCIMB 13946 / BJ001)</name>
    <name type="common">Methylobacterium populi</name>
    <dbReference type="NCBI Taxonomy" id="441620"/>
    <lineage>
        <taxon>Bacteria</taxon>
        <taxon>Pseudomonadati</taxon>
        <taxon>Pseudomonadota</taxon>
        <taxon>Alphaproteobacteria</taxon>
        <taxon>Hyphomicrobiales</taxon>
        <taxon>Methylobacteriaceae</taxon>
        <taxon>Methylorubrum</taxon>
    </lineage>
</organism>
<reference evidence="2 3" key="1">
    <citation type="submission" date="2008-04" db="EMBL/GenBank/DDBJ databases">
        <title>Complete sequence of chromosome of Methylobacterium populi BJ001.</title>
        <authorList>
            <consortium name="US DOE Joint Genome Institute"/>
            <person name="Copeland A."/>
            <person name="Lucas S."/>
            <person name="Lapidus A."/>
            <person name="Glavina del Rio T."/>
            <person name="Dalin E."/>
            <person name="Tice H."/>
            <person name="Bruce D."/>
            <person name="Goodwin L."/>
            <person name="Pitluck S."/>
            <person name="Chertkov O."/>
            <person name="Brettin T."/>
            <person name="Detter J.C."/>
            <person name="Han C."/>
            <person name="Kuske C.R."/>
            <person name="Schmutz J."/>
            <person name="Larimer F."/>
            <person name="Land M."/>
            <person name="Hauser L."/>
            <person name="Kyrpides N."/>
            <person name="Mikhailova N."/>
            <person name="Marx C."/>
            <person name="Richardson P."/>
        </authorList>
    </citation>
    <scope>NUCLEOTIDE SEQUENCE [LARGE SCALE GENOMIC DNA]</scope>
    <source>
        <strain evidence="3">ATCC BAA-705 / NCIMB 13946 / BJ001</strain>
    </source>
</reference>
<evidence type="ECO:0000313" key="2">
    <source>
        <dbReference type="EMBL" id="ACB80884.1"/>
    </source>
</evidence>
<dbReference type="AlphaFoldDB" id="B1ZD15"/>
<protein>
    <submittedName>
        <fullName evidence="2">Transcriptional regulator, XRE family</fullName>
    </submittedName>
</protein>
<dbReference type="Gene3D" id="1.10.260.40">
    <property type="entry name" value="lambda repressor-like DNA-binding domains"/>
    <property type="match status" value="1"/>
</dbReference>
<dbReference type="KEGG" id="mpo:Mpop_2729"/>
<sequence length="117" mass="12864">MSAPALTDANVVGALIARSRKAKGVFQSELAQVLSVQQTWISRMERGLVEPTPTQLLAICDRLEIDPETFAGLPLLTRSDDERLILAAYRRIRTESAREDAIRIINSIGALQENASC</sequence>